<dbReference type="GO" id="GO:0000981">
    <property type="term" value="F:DNA-binding transcription factor activity, RNA polymerase II-specific"/>
    <property type="evidence" value="ECO:0007669"/>
    <property type="project" value="InterPro"/>
</dbReference>
<keyword evidence="6" id="KW-0539">Nucleus</keyword>
<evidence type="ECO:0000256" key="5">
    <source>
        <dbReference type="ARBA" id="ARBA00023163"/>
    </source>
</evidence>
<dbReference type="RefSeq" id="XP_044660040.1">
    <property type="nucleotide sequence ID" value="XM_044804105.1"/>
</dbReference>
<gene>
    <name evidence="8" type="ORF">CKM354_000871500</name>
</gene>
<dbReference type="OrthoDB" id="3598904at2759"/>
<evidence type="ECO:0000313" key="8">
    <source>
        <dbReference type="EMBL" id="GIZ45553.1"/>
    </source>
</evidence>
<accession>A0A9P3CWD0</accession>
<dbReference type="SMART" id="SM00066">
    <property type="entry name" value="GAL4"/>
    <property type="match status" value="1"/>
</dbReference>
<dbReference type="InterPro" id="IPR001138">
    <property type="entry name" value="Zn2Cys6_DnaBD"/>
</dbReference>
<keyword evidence="2" id="KW-0862">Zinc</keyword>
<feature type="domain" description="Zn(2)-C6 fungal-type" evidence="7">
    <location>
        <begin position="18"/>
        <end position="46"/>
    </location>
</feature>
<dbReference type="PROSITE" id="PS00463">
    <property type="entry name" value="ZN2_CY6_FUNGAL_1"/>
    <property type="match status" value="1"/>
</dbReference>
<keyword evidence="1" id="KW-0479">Metal-binding</keyword>
<evidence type="ECO:0000313" key="9">
    <source>
        <dbReference type="Proteomes" id="UP000825890"/>
    </source>
</evidence>
<dbReference type="EMBL" id="BOLY01000005">
    <property type="protein sequence ID" value="GIZ45553.1"/>
    <property type="molecule type" value="Genomic_DNA"/>
</dbReference>
<dbReference type="Pfam" id="PF00172">
    <property type="entry name" value="Zn_clus"/>
    <property type="match status" value="1"/>
</dbReference>
<evidence type="ECO:0000256" key="2">
    <source>
        <dbReference type="ARBA" id="ARBA00022833"/>
    </source>
</evidence>
<organism evidence="8 9">
    <name type="scientific">Cercospora kikuchii</name>
    <dbReference type="NCBI Taxonomy" id="84275"/>
    <lineage>
        <taxon>Eukaryota</taxon>
        <taxon>Fungi</taxon>
        <taxon>Dikarya</taxon>
        <taxon>Ascomycota</taxon>
        <taxon>Pezizomycotina</taxon>
        <taxon>Dothideomycetes</taxon>
        <taxon>Dothideomycetidae</taxon>
        <taxon>Mycosphaerellales</taxon>
        <taxon>Mycosphaerellaceae</taxon>
        <taxon>Cercospora</taxon>
    </lineage>
</organism>
<comment type="caution">
    <text evidence="8">The sequence shown here is derived from an EMBL/GenBank/DDBJ whole genome shotgun (WGS) entry which is preliminary data.</text>
</comment>
<evidence type="ECO:0000256" key="3">
    <source>
        <dbReference type="ARBA" id="ARBA00023015"/>
    </source>
</evidence>
<reference evidence="8 9" key="1">
    <citation type="submission" date="2021-01" db="EMBL/GenBank/DDBJ databases">
        <title>Cercospora kikuchii MAFF 305040 whole genome shotgun sequence.</title>
        <authorList>
            <person name="Kashiwa T."/>
            <person name="Suzuki T."/>
        </authorList>
    </citation>
    <scope>NUCLEOTIDE SEQUENCE [LARGE SCALE GENOMIC DNA]</scope>
    <source>
        <strain evidence="8 9">MAFF 305040</strain>
    </source>
</reference>
<dbReference type="GO" id="GO:0008270">
    <property type="term" value="F:zinc ion binding"/>
    <property type="evidence" value="ECO:0007669"/>
    <property type="project" value="InterPro"/>
</dbReference>
<keyword evidence="9" id="KW-1185">Reference proteome</keyword>
<evidence type="ECO:0000259" key="7">
    <source>
        <dbReference type="PROSITE" id="PS50048"/>
    </source>
</evidence>
<evidence type="ECO:0000256" key="1">
    <source>
        <dbReference type="ARBA" id="ARBA00022723"/>
    </source>
</evidence>
<dbReference type="GeneID" id="68294290"/>
<sequence length="711" mass="80340">MTIPVVRKRAKKPKTRTGCRTCRARHIKCDEARPACRRCVASNRECAGYDVPPPMQSLPLLHPHHPMTKPATFFTPMSTYEAHAYDFFRTKTIHQLPGSSWTMNWERLALQAGHYEPAITHAAIALGSIHRAVSAASPGSSSSPTGSPGAMTDHVVDRDQRFFALCQYNKALGLIRRYIEALGNGGTNRDVEVVLLVSLLFFCFEILVNEDDRATLHLRTGLRILYEKVRKLDEYRSPAREVDVEGQEKRVVRIQTRPRTNLDVLLQTFVRLDGDLTIVGDEEPYLFPVCHEKIPSSFFCLEEAMVHLDAIATAAHGVCRDIVMLADRELVMNRPEVDILDEDMRNCLACAYSRTISLPKEHQLRLDKIKSDVNAWMAALACWSVTDDKEPALLLTQINFFYTWFLVMSWRDENEMLIDRFDSQFEHILALIEQYIHAHGGFVGQEDMLLQAEHFPTTRQAFTVGTDVVPCIGMIAYKSRNSRTRRKGLRLLRAINLAGVFDAHYLAAFGQAVCDLEEEHARAINNIPEGVDLECHQIPEEARLVEIELGVTEPCETRSSFYKDDAGRLIYAYYKDLETRELAVAAKPFIVNRTPNSQGPLYAWTDLPPGTCVRTFGRARLEAAMTNCHLSDCYGVSETTPPEWEPPVQWADCDFHISETKIPVMEDGLHGRAPSMPGYRISPDSSSGSSTPLNYHQMHTTMQTPVHVGYE</sequence>
<dbReference type="GO" id="GO:0003677">
    <property type="term" value="F:DNA binding"/>
    <property type="evidence" value="ECO:0007669"/>
    <property type="project" value="UniProtKB-KW"/>
</dbReference>
<evidence type="ECO:0000256" key="6">
    <source>
        <dbReference type="ARBA" id="ARBA00023242"/>
    </source>
</evidence>
<dbReference type="PANTHER" id="PTHR36206:SF12">
    <property type="entry name" value="ASPERCRYPTIN BIOSYNTHESIS CLUSTER-SPECIFIC TRANSCRIPTION REGULATOR ATNN-RELATED"/>
    <property type="match status" value="1"/>
</dbReference>
<dbReference type="AlphaFoldDB" id="A0A9P3CWD0"/>
<dbReference type="Gene3D" id="4.10.240.10">
    <property type="entry name" value="Zn(2)-C6 fungal-type DNA-binding domain"/>
    <property type="match status" value="1"/>
</dbReference>
<dbReference type="SUPFAM" id="SSF57701">
    <property type="entry name" value="Zn2/Cys6 DNA-binding domain"/>
    <property type="match status" value="1"/>
</dbReference>
<evidence type="ECO:0000256" key="4">
    <source>
        <dbReference type="ARBA" id="ARBA00023125"/>
    </source>
</evidence>
<dbReference type="Proteomes" id="UP000825890">
    <property type="component" value="Unassembled WGS sequence"/>
</dbReference>
<name>A0A9P3CWD0_9PEZI</name>
<protein>
    <recommendedName>
        <fullName evidence="7">Zn(2)-C6 fungal-type domain-containing protein</fullName>
    </recommendedName>
</protein>
<dbReference type="PANTHER" id="PTHR36206">
    <property type="entry name" value="ASPERCRYPTIN BIOSYNTHESIS CLUSTER-SPECIFIC TRANSCRIPTION REGULATOR ATNN-RELATED"/>
    <property type="match status" value="1"/>
</dbReference>
<keyword evidence="3" id="KW-0805">Transcription regulation</keyword>
<keyword evidence="5" id="KW-0804">Transcription</keyword>
<dbReference type="InterPro" id="IPR052360">
    <property type="entry name" value="Transcr_Regulatory_Proteins"/>
</dbReference>
<dbReference type="CDD" id="cd00067">
    <property type="entry name" value="GAL4"/>
    <property type="match status" value="1"/>
</dbReference>
<keyword evidence="4" id="KW-0238">DNA-binding</keyword>
<proteinExistence type="predicted"/>
<dbReference type="PROSITE" id="PS50048">
    <property type="entry name" value="ZN2_CY6_FUNGAL_2"/>
    <property type="match status" value="1"/>
</dbReference>
<dbReference type="InterPro" id="IPR036864">
    <property type="entry name" value="Zn2-C6_fun-type_DNA-bd_sf"/>
</dbReference>